<accession>A0A1G2LSJ4</accession>
<dbReference type="Proteomes" id="UP000177171">
    <property type="component" value="Unassembled WGS sequence"/>
</dbReference>
<dbReference type="InterPro" id="IPR007404">
    <property type="entry name" value="YdjM-like"/>
</dbReference>
<evidence type="ECO:0000313" key="2">
    <source>
        <dbReference type="EMBL" id="OHA14618.1"/>
    </source>
</evidence>
<feature type="transmembrane region" description="Helical" evidence="1">
    <location>
        <begin position="27"/>
        <end position="47"/>
    </location>
</feature>
<proteinExistence type="predicted"/>
<feature type="transmembrane region" description="Helical" evidence="1">
    <location>
        <begin position="82"/>
        <end position="99"/>
    </location>
</feature>
<gene>
    <name evidence="2" type="ORF">A3G49_05505</name>
</gene>
<name>A0A1G2LSJ4_9BACT</name>
<sequence length="179" mass="20631">MFIDLASGMVVYVIVSLFFGIQFDYRVLGLSIFFAFFPDLDFIPYVLLRRRFKLVSHHIIHFPLMLIPVGAGLVWLVTQSSYLAILFALGVFIHFLHDGSDKTGMYWLWPLMRRPYQLTGRGFVMSAEARRAVFEESRKGADKRSAWDEVTMRMEAVGVKTKAYLLVALLLVLLHAFLF</sequence>
<feature type="transmembrane region" description="Helical" evidence="1">
    <location>
        <begin position="161"/>
        <end position="178"/>
    </location>
</feature>
<keyword evidence="1" id="KW-0472">Membrane</keyword>
<comment type="caution">
    <text evidence="2">The sequence shown here is derived from an EMBL/GenBank/DDBJ whole genome shotgun (WGS) entry which is preliminary data.</text>
</comment>
<protein>
    <recommendedName>
        <fullName evidence="4">Metal-dependent hydrolase</fullName>
    </recommendedName>
</protein>
<keyword evidence="1" id="KW-1133">Transmembrane helix</keyword>
<evidence type="ECO:0008006" key="4">
    <source>
        <dbReference type="Google" id="ProtNLM"/>
    </source>
</evidence>
<feature type="transmembrane region" description="Helical" evidence="1">
    <location>
        <begin position="5"/>
        <end position="21"/>
    </location>
</feature>
<organism evidence="2 3">
    <name type="scientific">Candidatus Sungbacteria bacterium RIFCSPLOWO2_12_FULL_41_11</name>
    <dbReference type="NCBI Taxonomy" id="1802286"/>
    <lineage>
        <taxon>Bacteria</taxon>
        <taxon>Candidatus Sungiibacteriota</taxon>
    </lineage>
</organism>
<dbReference type="AlphaFoldDB" id="A0A1G2LSJ4"/>
<feature type="transmembrane region" description="Helical" evidence="1">
    <location>
        <begin position="59"/>
        <end position="76"/>
    </location>
</feature>
<reference evidence="2 3" key="1">
    <citation type="journal article" date="2016" name="Nat. Commun.">
        <title>Thousands of microbial genomes shed light on interconnected biogeochemical processes in an aquifer system.</title>
        <authorList>
            <person name="Anantharaman K."/>
            <person name="Brown C.T."/>
            <person name="Hug L.A."/>
            <person name="Sharon I."/>
            <person name="Castelle C.J."/>
            <person name="Probst A.J."/>
            <person name="Thomas B.C."/>
            <person name="Singh A."/>
            <person name="Wilkins M.J."/>
            <person name="Karaoz U."/>
            <person name="Brodie E.L."/>
            <person name="Williams K.H."/>
            <person name="Hubbard S.S."/>
            <person name="Banfield J.F."/>
        </authorList>
    </citation>
    <scope>NUCLEOTIDE SEQUENCE [LARGE SCALE GENOMIC DNA]</scope>
</reference>
<evidence type="ECO:0000313" key="3">
    <source>
        <dbReference type="Proteomes" id="UP000177171"/>
    </source>
</evidence>
<evidence type="ECO:0000256" key="1">
    <source>
        <dbReference type="SAM" id="Phobius"/>
    </source>
</evidence>
<dbReference type="EMBL" id="MHQY01000005">
    <property type="protein sequence ID" value="OHA14618.1"/>
    <property type="molecule type" value="Genomic_DNA"/>
</dbReference>
<keyword evidence="1" id="KW-0812">Transmembrane</keyword>
<dbReference type="Pfam" id="PF04307">
    <property type="entry name" value="YdjM"/>
    <property type="match status" value="1"/>
</dbReference>